<dbReference type="AlphaFoldDB" id="A0ABD0PA44"/>
<feature type="region of interest" description="Disordered" evidence="1">
    <location>
        <begin position="1"/>
        <end position="26"/>
    </location>
</feature>
<dbReference type="EMBL" id="JAMKFB020000017">
    <property type="protein sequence ID" value="KAL0170471.1"/>
    <property type="molecule type" value="Genomic_DNA"/>
</dbReference>
<evidence type="ECO:0000313" key="3">
    <source>
        <dbReference type="Proteomes" id="UP001529510"/>
    </source>
</evidence>
<evidence type="ECO:0000313" key="2">
    <source>
        <dbReference type="EMBL" id="KAL0170471.1"/>
    </source>
</evidence>
<protein>
    <submittedName>
        <fullName evidence="2">Uncharacterized protein</fullName>
    </submittedName>
</protein>
<organism evidence="2 3">
    <name type="scientific">Cirrhinus mrigala</name>
    <name type="common">Mrigala</name>
    <dbReference type="NCBI Taxonomy" id="683832"/>
    <lineage>
        <taxon>Eukaryota</taxon>
        <taxon>Metazoa</taxon>
        <taxon>Chordata</taxon>
        <taxon>Craniata</taxon>
        <taxon>Vertebrata</taxon>
        <taxon>Euteleostomi</taxon>
        <taxon>Actinopterygii</taxon>
        <taxon>Neopterygii</taxon>
        <taxon>Teleostei</taxon>
        <taxon>Ostariophysi</taxon>
        <taxon>Cypriniformes</taxon>
        <taxon>Cyprinidae</taxon>
        <taxon>Labeoninae</taxon>
        <taxon>Labeonini</taxon>
        <taxon>Cirrhinus</taxon>
    </lineage>
</organism>
<dbReference type="Proteomes" id="UP001529510">
    <property type="component" value="Unassembled WGS sequence"/>
</dbReference>
<sequence length="52" mass="5849">DCQRRSNGVPADHHLKAQEPDETKPDLCKQCQMTIAELRRQALALSDPASFK</sequence>
<feature type="non-terminal residue" evidence="2">
    <location>
        <position position="1"/>
    </location>
</feature>
<evidence type="ECO:0000256" key="1">
    <source>
        <dbReference type="SAM" id="MobiDB-lite"/>
    </source>
</evidence>
<gene>
    <name evidence="2" type="ORF">M9458_035067</name>
</gene>
<name>A0ABD0PA44_CIRMR</name>
<feature type="compositionally biased region" description="Basic and acidic residues" evidence="1">
    <location>
        <begin position="11"/>
        <end position="26"/>
    </location>
</feature>
<proteinExistence type="predicted"/>
<keyword evidence="3" id="KW-1185">Reference proteome</keyword>
<feature type="non-terminal residue" evidence="2">
    <location>
        <position position="52"/>
    </location>
</feature>
<reference evidence="2 3" key="1">
    <citation type="submission" date="2024-05" db="EMBL/GenBank/DDBJ databases">
        <title>Genome sequencing and assembly of Indian major carp, Cirrhinus mrigala (Hamilton, 1822).</title>
        <authorList>
            <person name="Mohindra V."/>
            <person name="Chowdhury L.M."/>
            <person name="Lal K."/>
            <person name="Jena J.K."/>
        </authorList>
    </citation>
    <scope>NUCLEOTIDE SEQUENCE [LARGE SCALE GENOMIC DNA]</scope>
    <source>
        <strain evidence="2">CM1030</strain>
        <tissue evidence="2">Blood</tissue>
    </source>
</reference>
<comment type="caution">
    <text evidence="2">The sequence shown here is derived from an EMBL/GenBank/DDBJ whole genome shotgun (WGS) entry which is preliminary data.</text>
</comment>
<accession>A0ABD0PA44</accession>